<keyword evidence="11" id="KW-1185">Reference proteome</keyword>
<evidence type="ECO:0000256" key="5">
    <source>
        <dbReference type="ARBA" id="ARBA00022967"/>
    </source>
</evidence>
<comment type="catalytic activity">
    <reaction evidence="7">
        <text>NAD(+) + NADPH + H(+)(in) = NADH + NADP(+) + H(+)(out)</text>
        <dbReference type="Rhea" id="RHEA:47992"/>
        <dbReference type="ChEBI" id="CHEBI:15378"/>
        <dbReference type="ChEBI" id="CHEBI:57540"/>
        <dbReference type="ChEBI" id="CHEBI:57783"/>
        <dbReference type="ChEBI" id="CHEBI:57945"/>
        <dbReference type="ChEBI" id="CHEBI:58349"/>
        <dbReference type="EC" id="7.1.1.1"/>
    </reaction>
</comment>
<protein>
    <recommendedName>
        <fullName evidence="2">proton-translocating NAD(P)(+) transhydrogenase</fullName>
        <ecNumber evidence="2">7.1.1.1</ecNumber>
    </recommendedName>
</protein>
<feature type="domain" description="Alanine dehydrogenase/pyridine nucleotide transhydrogenase N-terminal" evidence="9">
    <location>
        <begin position="10"/>
        <end position="136"/>
    </location>
</feature>
<evidence type="ECO:0000256" key="1">
    <source>
        <dbReference type="ARBA" id="ARBA00003943"/>
    </source>
</evidence>
<name>A0A7W6CRE1_9HYPH</name>
<dbReference type="GO" id="GO:0008750">
    <property type="term" value="F:proton-translocating NAD(P)+ transhydrogenase activity"/>
    <property type="evidence" value="ECO:0007669"/>
    <property type="project" value="UniProtKB-EC"/>
</dbReference>
<dbReference type="Gene3D" id="3.40.50.720">
    <property type="entry name" value="NAD(P)-binding Rossmann-like Domain"/>
    <property type="match status" value="2"/>
</dbReference>
<organism evidence="10 11">
    <name type="scientific">Rhizobium metallidurans</name>
    <dbReference type="NCBI Taxonomy" id="1265931"/>
    <lineage>
        <taxon>Bacteria</taxon>
        <taxon>Pseudomonadati</taxon>
        <taxon>Pseudomonadota</taxon>
        <taxon>Alphaproteobacteria</taxon>
        <taxon>Hyphomicrobiales</taxon>
        <taxon>Rhizobiaceae</taxon>
        <taxon>Rhizobium/Agrobacterium group</taxon>
        <taxon>Rhizobium</taxon>
    </lineage>
</organism>
<dbReference type="InterPro" id="IPR036291">
    <property type="entry name" value="NAD(P)-bd_dom_sf"/>
</dbReference>
<dbReference type="SUPFAM" id="SSF51735">
    <property type="entry name" value="NAD(P)-binding Rossmann-fold domains"/>
    <property type="match status" value="1"/>
</dbReference>
<dbReference type="Pfam" id="PF05222">
    <property type="entry name" value="AlaDh_PNT_N"/>
    <property type="match status" value="1"/>
</dbReference>
<keyword evidence="6" id="KW-0520">NAD</keyword>
<dbReference type="GO" id="GO:0050661">
    <property type="term" value="F:NADP binding"/>
    <property type="evidence" value="ECO:0007669"/>
    <property type="project" value="TreeGrafter"/>
</dbReference>
<dbReference type="EC" id="7.1.1.1" evidence="2"/>
<proteinExistence type="predicted"/>
<dbReference type="EMBL" id="JACIDW010000007">
    <property type="protein sequence ID" value="MBB3965056.1"/>
    <property type="molecule type" value="Genomic_DNA"/>
</dbReference>
<accession>A0A7W6CRE1</accession>
<dbReference type="GO" id="GO:0006740">
    <property type="term" value="P:NADPH regeneration"/>
    <property type="evidence" value="ECO:0007669"/>
    <property type="project" value="TreeGrafter"/>
</dbReference>
<keyword evidence="4" id="KW-0521">NADP</keyword>
<reference evidence="10 11" key="1">
    <citation type="submission" date="2020-08" db="EMBL/GenBank/DDBJ databases">
        <title>Genomic Encyclopedia of Type Strains, Phase IV (KMG-IV): sequencing the most valuable type-strain genomes for metagenomic binning, comparative biology and taxonomic classification.</title>
        <authorList>
            <person name="Goeker M."/>
        </authorList>
    </citation>
    <scope>NUCLEOTIDE SEQUENCE [LARGE SCALE GENOMIC DNA]</scope>
    <source>
        <strain evidence="10 11">DSM 26575</strain>
    </source>
</reference>
<dbReference type="SUPFAM" id="SSF52283">
    <property type="entry name" value="Formate/glycerate dehydrogenase catalytic domain-like"/>
    <property type="match status" value="1"/>
</dbReference>
<comment type="caution">
    <text evidence="10">The sequence shown here is derived from an EMBL/GenBank/DDBJ whole genome shotgun (WGS) entry which is preliminary data.</text>
</comment>
<evidence type="ECO:0000256" key="2">
    <source>
        <dbReference type="ARBA" id="ARBA00012943"/>
    </source>
</evidence>
<dbReference type="SMART" id="SM01002">
    <property type="entry name" value="AlaDh_PNT_C"/>
    <property type="match status" value="1"/>
</dbReference>
<evidence type="ECO:0000259" key="8">
    <source>
        <dbReference type="SMART" id="SM01002"/>
    </source>
</evidence>
<evidence type="ECO:0000256" key="7">
    <source>
        <dbReference type="ARBA" id="ARBA00048202"/>
    </source>
</evidence>
<dbReference type="Proteomes" id="UP000582090">
    <property type="component" value="Unassembled WGS sequence"/>
</dbReference>
<evidence type="ECO:0000313" key="10">
    <source>
        <dbReference type="EMBL" id="MBB3965056.1"/>
    </source>
</evidence>
<evidence type="ECO:0000259" key="9">
    <source>
        <dbReference type="SMART" id="SM01003"/>
    </source>
</evidence>
<dbReference type="SMART" id="SM01003">
    <property type="entry name" value="AlaDh_PNT_N"/>
    <property type="match status" value="1"/>
</dbReference>
<dbReference type="Pfam" id="PF01262">
    <property type="entry name" value="AlaDh_PNT_C"/>
    <property type="match status" value="1"/>
</dbReference>
<keyword evidence="3" id="KW-0547">Nucleotide-binding</keyword>
<dbReference type="GO" id="GO:0016491">
    <property type="term" value="F:oxidoreductase activity"/>
    <property type="evidence" value="ECO:0007669"/>
    <property type="project" value="UniProtKB-KW"/>
</dbReference>
<dbReference type="InterPro" id="IPR007886">
    <property type="entry name" value="AlaDH/PNT_N"/>
</dbReference>
<dbReference type="GO" id="GO:0005886">
    <property type="term" value="C:plasma membrane"/>
    <property type="evidence" value="ECO:0007669"/>
    <property type="project" value="TreeGrafter"/>
</dbReference>
<dbReference type="PANTHER" id="PTHR10160:SF19">
    <property type="entry name" value="PROTON-TRANSLOCATING NAD(P)(+) TRANSHYDROGENASE"/>
    <property type="match status" value="1"/>
</dbReference>
<comment type="function">
    <text evidence="1">The transhydrogenation between NADH and NADP is coupled to respiration and ATP hydrolysis and functions as a proton pump across the membrane.</text>
</comment>
<dbReference type="InterPro" id="IPR007698">
    <property type="entry name" value="AlaDH/PNT_NAD(H)-bd"/>
</dbReference>
<feature type="domain" description="Alanine dehydrogenase/pyridine nucleotide transhydrogenase NAD(H)-binding" evidence="8">
    <location>
        <begin position="145"/>
        <end position="304"/>
    </location>
</feature>
<dbReference type="PANTHER" id="PTHR10160">
    <property type="entry name" value="NAD(P) TRANSHYDROGENASE"/>
    <property type="match status" value="1"/>
</dbReference>
<dbReference type="AlphaFoldDB" id="A0A7W6CRE1"/>
<sequence length="362" mass="37550">MPNLAPVHAGLLRETIPGERRVALTPEDVGNLSTRIAISFEPGCGTAAGYEDEAYVASGARPASRETIARECNLFVGIRKPLDAHGFAGSPTLIFLGSPLDAGEPAARGLMLDLARLEGIADAGCMDVATRQATICGHAAVLEGARQLGVGHPMLVMDGARARPIKMATLGAGAAALQAIATARRLGALTYVFGFNDGDRSRAEALGAKFVMMDPALSRPGAMTPDALLGASRKQLAGQLREMQLIISSVGGSTGRAPVLIDDASLPLLASGTVIVDLEAPAGGNCAMTRADEIVLLADISIIGKTTLASIDARQSSRVFSEGLRKLLERLTTSDGRLLLDLKDPATHRLLGERIAGASTES</sequence>
<evidence type="ECO:0000256" key="4">
    <source>
        <dbReference type="ARBA" id="ARBA00022857"/>
    </source>
</evidence>
<dbReference type="RefSeq" id="WP_183900646.1">
    <property type="nucleotide sequence ID" value="NZ_JACIDW010000007.1"/>
</dbReference>
<evidence type="ECO:0000313" key="11">
    <source>
        <dbReference type="Proteomes" id="UP000582090"/>
    </source>
</evidence>
<keyword evidence="10" id="KW-0560">Oxidoreductase</keyword>
<evidence type="ECO:0000256" key="6">
    <source>
        <dbReference type="ARBA" id="ARBA00023027"/>
    </source>
</evidence>
<gene>
    <name evidence="10" type="ORF">GGQ67_002723</name>
</gene>
<keyword evidence="5" id="KW-1278">Translocase</keyword>
<evidence type="ECO:0000256" key="3">
    <source>
        <dbReference type="ARBA" id="ARBA00022741"/>
    </source>
</evidence>